<dbReference type="EMBL" id="CAADEW010000006">
    <property type="protein sequence ID" value="VFJ44265.1"/>
    <property type="molecule type" value="Genomic_DNA"/>
</dbReference>
<feature type="domain" description="Calcineurin-like phosphoesterase" evidence="1">
    <location>
        <begin position="48"/>
        <end position="255"/>
    </location>
</feature>
<gene>
    <name evidence="2" type="ORF">BECKFW1821A_GA0114235_100630</name>
</gene>
<name>A0A450RYK5_9GAMM</name>
<dbReference type="Pfam" id="PF00149">
    <property type="entry name" value="Metallophos"/>
    <property type="match status" value="1"/>
</dbReference>
<dbReference type="InterPro" id="IPR004843">
    <property type="entry name" value="Calcineurin-like_PHP"/>
</dbReference>
<dbReference type="AlphaFoldDB" id="A0A450RYK5"/>
<protein>
    <submittedName>
        <fullName evidence="2">Calcineurin-like phosphoesterase</fullName>
    </submittedName>
</protein>
<dbReference type="SUPFAM" id="SSF56300">
    <property type="entry name" value="Metallo-dependent phosphatases"/>
    <property type="match status" value="1"/>
</dbReference>
<sequence length="329" mass="38781">MRRYRLERALSGQNARPTRNDMFTLFVLPDTQSYCDLRLKWTRQHFHVPDQRDCLNQQMQWILENKDRLNGILVLHEGDLTQSNFDIEWQLGCEMFYQIERHIPYVLCIGNHDQGFEPHPPEGISSFSNRRDSLIDEYFPPARFRANPLYDYGGNFRGTSSNYFLFFQADDMDFMVLTLEFMPRDEVIDWANEVVSTHSERRCIVLTHGFLDVQGDRNLNENSYAIAGNNAREIWDRFLKKHKNIFLLLCGHGHGEARRTDEGDHGNPIHQIMANYQFQGKGGDGWMRIMHFYPEKNRIDIRTYSPVLGRYRHGPSSNFSFPCPMRTNE</sequence>
<dbReference type="InterPro" id="IPR029052">
    <property type="entry name" value="Metallo-depent_PP-like"/>
</dbReference>
<evidence type="ECO:0000259" key="1">
    <source>
        <dbReference type="Pfam" id="PF00149"/>
    </source>
</evidence>
<dbReference type="InterPro" id="IPR051918">
    <property type="entry name" value="STPP_CPPED1"/>
</dbReference>
<evidence type="ECO:0000313" key="2">
    <source>
        <dbReference type="EMBL" id="VFJ44265.1"/>
    </source>
</evidence>
<dbReference type="PANTHER" id="PTHR43143">
    <property type="entry name" value="METALLOPHOSPHOESTERASE, CALCINEURIN SUPERFAMILY"/>
    <property type="match status" value="1"/>
</dbReference>
<accession>A0A450RYK5</accession>
<dbReference type="PANTHER" id="PTHR43143:SF5">
    <property type="entry name" value="SECRETED PROTEIN"/>
    <property type="match status" value="1"/>
</dbReference>
<reference evidence="2" key="1">
    <citation type="submission" date="2019-02" db="EMBL/GenBank/DDBJ databases">
        <authorList>
            <person name="Gruber-Vodicka R. H."/>
            <person name="Seah K. B. B."/>
        </authorList>
    </citation>
    <scope>NUCLEOTIDE SEQUENCE</scope>
    <source>
        <strain evidence="2">BECK_BZ15</strain>
    </source>
</reference>
<organism evidence="2">
    <name type="scientific">Candidatus Kentrum sp. FW</name>
    <dbReference type="NCBI Taxonomy" id="2126338"/>
    <lineage>
        <taxon>Bacteria</taxon>
        <taxon>Pseudomonadati</taxon>
        <taxon>Pseudomonadota</taxon>
        <taxon>Gammaproteobacteria</taxon>
        <taxon>Candidatus Kentrum</taxon>
    </lineage>
</organism>
<proteinExistence type="predicted"/>
<dbReference type="Gene3D" id="3.60.21.10">
    <property type="match status" value="1"/>
</dbReference>
<dbReference type="GO" id="GO:0016787">
    <property type="term" value="F:hydrolase activity"/>
    <property type="evidence" value="ECO:0007669"/>
    <property type="project" value="InterPro"/>
</dbReference>